<accession>A0AAE0LJ28</accession>
<evidence type="ECO:0000313" key="3">
    <source>
        <dbReference type="Proteomes" id="UP001190700"/>
    </source>
</evidence>
<gene>
    <name evidence="2" type="ORF">CYMTET_5770</name>
</gene>
<evidence type="ECO:0000256" key="1">
    <source>
        <dbReference type="SAM" id="MobiDB-lite"/>
    </source>
</evidence>
<feature type="compositionally biased region" description="Low complexity" evidence="1">
    <location>
        <begin position="1"/>
        <end position="23"/>
    </location>
</feature>
<comment type="caution">
    <text evidence="2">The sequence shown here is derived from an EMBL/GenBank/DDBJ whole genome shotgun (WGS) entry which is preliminary data.</text>
</comment>
<dbReference type="Proteomes" id="UP001190700">
    <property type="component" value="Unassembled WGS sequence"/>
</dbReference>
<feature type="region of interest" description="Disordered" evidence="1">
    <location>
        <begin position="1"/>
        <end position="60"/>
    </location>
</feature>
<proteinExistence type="predicted"/>
<evidence type="ECO:0000313" key="2">
    <source>
        <dbReference type="EMBL" id="KAK3286685.1"/>
    </source>
</evidence>
<keyword evidence="3" id="KW-1185">Reference proteome</keyword>
<dbReference type="AlphaFoldDB" id="A0AAE0LJ28"/>
<feature type="region of interest" description="Disordered" evidence="1">
    <location>
        <begin position="136"/>
        <end position="156"/>
    </location>
</feature>
<protein>
    <submittedName>
        <fullName evidence="2">Uncharacterized protein</fullName>
    </submittedName>
</protein>
<reference evidence="2 3" key="1">
    <citation type="journal article" date="2015" name="Genome Biol. Evol.">
        <title>Comparative Genomics of a Bacterivorous Green Alga Reveals Evolutionary Causalities and Consequences of Phago-Mixotrophic Mode of Nutrition.</title>
        <authorList>
            <person name="Burns J.A."/>
            <person name="Paasch A."/>
            <person name="Narechania A."/>
            <person name="Kim E."/>
        </authorList>
    </citation>
    <scope>NUCLEOTIDE SEQUENCE [LARGE SCALE GENOMIC DNA]</scope>
    <source>
        <strain evidence="2 3">PLY_AMNH</strain>
    </source>
</reference>
<organism evidence="2 3">
    <name type="scientific">Cymbomonas tetramitiformis</name>
    <dbReference type="NCBI Taxonomy" id="36881"/>
    <lineage>
        <taxon>Eukaryota</taxon>
        <taxon>Viridiplantae</taxon>
        <taxon>Chlorophyta</taxon>
        <taxon>Pyramimonadophyceae</taxon>
        <taxon>Pyramimonadales</taxon>
        <taxon>Pyramimonadaceae</taxon>
        <taxon>Cymbomonas</taxon>
    </lineage>
</organism>
<dbReference type="EMBL" id="LGRX02001193">
    <property type="protein sequence ID" value="KAK3286685.1"/>
    <property type="molecule type" value="Genomic_DNA"/>
</dbReference>
<sequence>MPAAQTAPAAAQAAPAAAQAAPASESHDVSAGGTRAGIPGSAGASDALATESSPSSTVRRIRVTVGNQQVKDLIHLVTHYASISSNTAQRKELKPQIETALTGSEEVATLAEEKMRRDGQDEKVVGCLSRMKKQFSKKPSAAQAVNNVEPAPKRAREQVSYVEQSEPPEASMRTIPGRVNVQQIISQWTWRAGTAENNMPDIGVVGLFQHPSDVGGPDFVTADDFEARKKKMEDHFLQSVIGSSINKEEHESLVVSHISDKWITLLNLATASTNDLKELTQFPVKVKRPKSNTWYANDLRDVTTAAIANELDQLKDKSAQETLLKKEMFYAQKVRLFCRLLSGKYIPFLALGRF</sequence>
<name>A0AAE0LJ28_9CHLO</name>